<reference evidence="5 6" key="1">
    <citation type="submission" date="2019-07" db="EMBL/GenBank/DDBJ databases">
        <title>Genomics analysis of Aphanomyces spp. identifies a new class of oomycete effector associated with host adaptation.</title>
        <authorList>
            <person name="Gaulin E."/>
        </authorList>
    </citation>
    <scope>NUCLEOTIDE SEQUENCE [LARGE SCALE GENOMIC DNA]</scope>
    <source>
        <strain evidence="5 6">ATCC 201684</strain>
    </source>
</reference>
<keyword evidence="3" id="KW-0964">Secreted</keyword>
<organism evidence="5 6">
    <name type="scientific">Aphanomyces euteiches</name>
    <dbReference type="NCBI Taxonomy" id="100861"/>
    <lineage>
        <taxon>Eukaryota</taxon>
        <taxon>Sar</taxon>
        <taxon>Stramenopiles</taxon>
        <taxon>Oomycota</taxon>
        <taxon>Saprolegniomycetes</taxon>
        <taxon>Saprolegniales</taxon>
        <taxon>Verrucalvaceae</taxon>
        <taxon>Aphanomyces</taxon>
    </lineage>
</organism>
<feature type="domain" description="Crinkler effector protein N-terminal" evidence="4">
    <location>
        <begin position="2"/>
        <end position="116"/>
    </location>
</feature>
<sequence length="479" mass="54186">MVTLGCVVVGEGRPFLVDAAENERVGDLKHKIKEILQDFTTCNAHALELYLALKDGSWLGSKSNEIKALKENGQIGNLIKELLQEEELNAVKTIRACFSGENKPPIGPAQIHVLVVAPHPNKKQRTTVCQWNDEKPIIYSLDKGRMYFANRDDAVKQLQKIFQSKYERADGGAGREWVIPLVDHVRGLGKSAFGRHFIQKSRETWPEASKRTPFQKTLCDCRTIFITLTKGELLNDSFEAVMMDLLIRELKRMFQVEPDILSNPPESIYFFLADLTNVVGPLFIVLDGIGNAFSADDLTHLEQRDKFVSFCTNVVGTWQSLAKVFFLLAGRSAFLTYVGRRPDNGFAMYSIFKFERLKLSLLRPNAIVDILKNTMLSNDMSIYAGLGLNDTTALTVAERLFHQTNGHPRTLLEALTKCSSVEDLLDYKEPFPLDDWQKNLERERNGVSSLLIARSAHILNYLLNNENILFLSFRVLLKS</sequence>
<dbReference type="SUPFAM" id="SSF52540">
    <property type="entry name" value="P-loop containing nucleoside triphosphate hydrolases"/>
    <property type="match status" value="1"/>
</dbReference>
<keyword evidence="6" id="KW-1185">Reference proteome</keyword>
<proteinExistence type="predicted"/>
<dbReference type="InterPro" id="IPR027417">
    <property type="entry name" value="P-loop_NTPase"/>
</dbReference>
<evidence type="ECO:0000256" key="3">
    <source>
        <dbReference type="ARBA" id="ARBA00022525"/>
    </source>
</evidence>
<gene>
    <name evidence="5" type="ORF">Ae201684_002328</name>
</gene>
<dbReference type="Proteomes" id="UP000481153">
    <property type="component" value="Unassembled WGS sequence"/>
</dbReference>
<evidence type="ECO:0000256" key="1">
    <source>
        <dbReference type="ARBA" id="ARBA00004340"/>
    </source>
</evidence>
<evidence type="ECO:0000313" key="6">
    <source>
        <dbReference type="Proteomes" id="UP000481153"/>
    </source>
</evidence>
<protein>
    <recommendedName>
        <fullName evidence="4">Crinkler effector protein N-terminal domain-containing protein</fullName>
    </recommendedName>
</protein>
<dbReference type="GO" id="GO:0043657">
    <property type="term" value="C:host cell"/>
    <property type="evidence" value="ECO:0007669"/>
    <property type="project" value="UniProtKB-SubCell"/>
</dbReference>
<comment type="subcellular location">
    <subcellularLocation>
        <location evidence="1">Host cell</location>
    </subcellularLocation>
    <subcellularLocation>
        <location evidence="2">Secreted</location>
    </subcellularLocation>
</comment>
<dbReference type="Pfam" id="PF20147">
    <property type="entry name" value="Crinkler"/>
    <property type="match status" value="1"/>
</dbReference>
<dbReference type="EMBL" id="VJMJ01000024">
    <property type="protein sequence ID" value="KAF0742785.1"/>
    <property type="molecule type" value="Genomic_DNA"/>
</dbReference>
<comment type="caution">
    <text evidence="5">The sequence shown here is derived from an EMBL/GenBank/DDBJ whole genome shotgun (WGS) entry which is preliminary data.</text>
</comment>
<accession>A0A6G0XR39</accession>
<dbReference type="InterPro" id="IPR045379">
    <property type="entry name" value="Crinkler_N"/>
</dbReference>
<dbReference type="AlphaFoldDB" id="A0A6G0XR39"/>
<name>A0A6G0XR39_9STRA</name>
<evidence type="ECO:0000313" key="5">
    <source>
        <dbReference type="EMBL" id="KAF0742785.1"/>
    </source>
</evidence>
<dbReference type="VEuPathDB" id="FungiDB:AeMF1_007233"/>
<dbReference type="GO" id="GO:0005576">
    <property type="term" value="C:extracellular region"/>
    <property type="evidence" value="ECO:0007669"/>
    <property type="project" value="UniProtKB-SubCell"/>
</dbReference>
<evidence type="ECO:0000259" key="4">
    <source>
        <dbReference type="Pfam" id="PF20147"/>
    </source>
</evidence>
<evidence type="ECO:0000256" key="2">
    <source>
        <dbReference type="ARBA" id="ARBA00004613"/>
    </source>
</evidence>